<dbReference type="PROSITE" id="PS00065">
    <property type="entry name" value="D_2_HYDROXYACID_DH_1"/>
    <property type="match status" value="1"/>
</dbReference>
<dbReference type="SUPFAM" id="SSF50129">
    <property type="entry name" value="GroES-like"/>
    <property type="match status" value="1"/>
</dbReference>
<dbReference type="Pfam" id="PF08240">
    <property type="entry name" value="ADH_N"/>
    <property type="match status" value="1"/>
</dbReference>
<dbReference type="FunCoup" id="A0A1X2HIP1">
    <property type="interactions" value="341"/>
</dbReference>
<keyword evidence="2 5" id="KW-0479">Metal-binding</keyword>
<dbReference type="Gene3D" id="3.90.180.10">
    <property type="entry name" value="Medium-chain alcohol dehydrogenases, catalytic domain"/>
    <property type="match status" value="1"/>
</dbReference>
<evidence type="ECO:0000256" key="5">
    <source>
        <dbReference type="RuleBase" id="RU361277"/>
    </source>
</evidence>
<evidence type="ECO:0000256" key="2">
    <source>
        <dbReference type="ARBA" id="ARBA00022723"/>
    </source>
</evidence>
<dbReference type="AlphaFoldDB" id="A0A1X2HIP1"/>
<dbReference type="InterPro" id="IPR013149">
    <property type="entry name" value="ADH-like_C"/>
</dbReference>
<keyword evidence="8" id="KW-1185">Reference proteome</keyword>
<dbReference type="InterPro" id="IPR047109">
    <property type="entry name" value="CAD-like"/>
</dbReference>
<dbReference type="FunFam" id="3.40.50.720:FF:000022">
    <property type="entry name" value="Cinnamyl alcohol dehydrogenase"/>
    <property type="match status" value="1"/>
</dbReference>
<dbReference type="SMART" id="SM00829">
    <property type="entry name" value="PKS_ER"/>
    <property type="match status" value="1"/>
</dbReference>
<evidence type="ECO:0000313" key="7">
    <source>
        <dbReference type="EMBL" id="ORY98960.1"/>
    </source>
</evidence>
<gene>
    <name evidence="7" type="ORF">BCR43DRAFT_488488</name>
</gene>
<dbReference type="InterPro" id="IPR036291">
    <property type="entry name" value="NAD(P)-bd_dom_sf"/>
</dbReference>
<dbReference type="InterPro" id="IPR020843">
    <property type="entry name" value="ER"/>
</dbReference>
<dbReference type="GO" id="GO:0008270">
    <property type="term" value="F:zinc ion binding"/>
    <property type="evidence" value="ECO:0007669"/>
    <property type="project" value="InterPro"/>
</dbReference>
<dbReference type="OMA" id="TNGWKRA"/>
<sequence length="361" mass="39224">MTIDKFTGYAAFEPFVLDNKETHLKVHTFQRRPLEPDEVEILVSACGICGSDVHQITNGWKRATYPLIPGHELIGKITAVGDDVTHLKLGDRVGVSPVCRSCGDCGDCADGFGQLCPKKVTTYNGVYKGHTTFGGYSDRVSVQAKWAIKIPDNIGDEEGAPLLCAGITTYLPFKHQKVDETKSVGIVGIGGLGHLAVQWGRAHKCKRVIAFSSSRSKEQEAKELGATDYVAMNEGIPDEYLKSVDLLLVCGSGTSSSWDTFMGLVKNRGTLVMLDIPEKPVAFSPPNIVYRHTNVAGSFVGSHEDLAEMLAFASKTGVRPWIQKVGNSLDEVNRGINLLMNGKAHYRLVICGEGRDEGQKL</sequence>
<evidence type="ECO:0000313" key="8">
    <source>
        <dbReference type="Proteomes" id="UP000242180"/>
    </source>
</evidence>
<dbReference type="InParanoid" id="A0A1X2HIP1"/>
<reference evidence="7 8" key="1">
    <citation type="submission" date="2016-07" db="EMBL/GenBank/DDBJ databases">
        <title>Pervasive Adenine N6-methylation of Active Genes in Fungi.</title>
        <authorList>
            <consortium name="DOE Joint Genome Institute"/>
            <person name="Mondo S.J."/>
            <person name="Dannebaum R.O."/>
            <person name="Kuo R.C."/>
            <person name="Labutti K."/>
            <person name="Haridas S."/>
            <person name="Kuo A."/>
            <person name="Salamov A."/>
            <person name="Ahrendt S.R."/>
            <person name="Lipzen A."/>
            <person name="Sullivan W."/>
            <person name="Andreopoulos W.B."/>
            <person name="Clum A."/>
            <person name="Lindquist E."/>
            <person name="Daum C."/>
            <person name="Ramamoorthy G.K."/>
            <person name="Gryganskyi A."/>
            <person name="Culley D."/>
            <person name="Magnuson J.K."/>
            <person name="James T.Y."/>
            <person name="O'Malley M.A."/>
            <person name="Stajich J.E."/>
            <person name="Spatafora J.W."/>
            <person name="Visel A."/>
            <person name="Grigoriev I.V."/>
        </authorList>
    </citation>
    <scope>NUCLEOTIDE SEQUENCE [LARGE SCALE GENOMIC DNA]</scope>
    <source>
        <strain evidence="7 8">NRRL 2496</strain>
    </source>
</reference>
<dbReference type="CDD" id="cd05283">
    <property type="entry name" value="CAD1"/>
    <property type="match status" value="1"/>
</dbReference>
<dbReference type="SUPFAM" id="SSF51735">
    <property type="entry name" value="NAD(P)-binding Rossmann-fold domains"/>
    <property type="match status" value="1"/>
</dbReference>
<dbReference type="GO" id="GO:0016616">
    <property type="term" value="F:oxidoreductase activity, acting on the CH-OH group of donors, NAD or NADP as acceptor"/>
    <property type="evidence" value="ECO:0007669"/>
    <property type="project" value="InterPro"/>
</dbReference>
<name>A0A1X2HIP1_SYNRA</name>
<dbReference type="InterPro" id="IPR013154">
    <property type="entry name" value="ADH-like_N"/>
</dbReference>
<dbReference type="STRING" id="13706.A0A1X2HIP1"/>
<dbReference type="InterPro" id="IPR002328">
    <property type="entry name" value="ADH_Zn_CS"/>
</dbReference>
<comment type="similarity">
    <text evidence="5">Belongs to the zinc-containing alcohol dehydrogenase family.</text>
</comment>
<dbReference type="Gene3D" id="3.40.50.720">
    <property type="entry name" value="NAD(P)-binding Rossmann-like Domain"/>
    <property type="match status" value="1"/>
</dbReference>
<dbReference type="PANTHER" id="PTHR42683">
    <property type="entry name" value="ALDEHYDE REDUCTASE"/>
    <property type="match status" value="1"/>
</dbReference>
<evidence type="ECO:0000256" key="4">
    <source>
        <dbReference type="ARBA" id="ARBA00023002"/>
    </source>
</evidence>
<dbReference type="InterPro" id="IPR029752">
    <property type="entry name" value="D-isomer_DH_CS1"/>
</dbReference>
<feature type="domain" description="Enoyl reductase (ER)" evidence="6">
    <location>
        <begin position="21"/>
        <end position="350"/>
    </location>
</feature>
<protein>
    <submittedName>
        <fullName evidence="7">Putative mannitol dehydrogenase</fullName>
    </submittedName>
</protein>
<comment type="cofactor">
    <cofactor evidence="1 5">
        <name>Zn(2+)</name>
        <dbReference type="ChEBI" id="CHEBI:29105"/>
    </cofactor>
</comment>
<proteinExistence type="inferred from homology"/>
<accession>A0A1X2HIP1</accession>
<comment type="caution">
    <text evidence="7">The sequence shown here is derived from an EMBL/GenBank/DDBJ whole genome shotgun (WGS) entry which is preliminary data.</text>
</comment>
<keyword evidence="4" id="KW-0560">Oxidoreductase</keyword>
<dbReference type="OrthoDB" id="1879366at2759"/>
<organism evidence="7 8">
    <name type="scientific">Syncephalastrum racemosum</name>
    <name type="common">Filamentous fungus</name>
    <dbReference type="NCBI Taxonomy" id="13706"/>
    <lineage>
        <taxon>Eukaryota</taxon>
        <taxon>Fungi</taxon>
        <taxon>Fungi incertae sedis</taxon>
        <taxon>Mucoromycota</taxon>
        <taxon>Mucoromycotina</taxon>
        <taxon>Mucoromycetes</taxon>
        <taxon>Mucorales</taxon>
        <taxon>Syncephalastraceae</taxon>
        <taxon>Syncephalastrum</taxon>
    </lineage>
</organism>
<keyword evidence="3 5" id="KW-0862">Zinc</keyword>
<dbReference type="InterPro" id="IPR011032">
    <property type="entry name" value="GroES-like_sf"/>
</dbReference>
<evidence type="ECO:0000256" key="1">
    <source>
        <dbReference type="ARBA" id="ARBA00001947"/>
    </source>
</evidence>
<dbReference type="Proteomes" id="UP000242180">
    <property type="component" value="Unassembled WGS sequence"/>
</dbReference>
<evidence type="ECO:0000259" key="6">
    <source>
        <dbReference type="SMART" id="SM00829"/>
    </source>
</evidence>
<dbReference type="Pfam" id="PF00107">
    <property type="entry name" value="ADH_zinc_N"/>
    <property type="match status" value="1"/>
</dbReference>
<evidence type="ECO:0000256" key="3">
    <source>
        <dbReference type="ARBA" id="ARBA00022833"/>
    </source>
</evidence>
<dbReference type="EMBL" id="MCGN01000003">
    <property type="protein sequence ID" value="ORY98960.1"/>
    <property type="molecule type" value="Genomic_DNA"/>
</dbReference>
<dbReference type="PROSITE" id="PS00059">
    <property type="entry name" value="ADH_ZINC"/>
    <property type="match status" value="1"/>
</dbReference>